<dbReference type="GO" id="GO:0032259">
    <property type="term" value="P:methylation"/>
    <property type="evidence" value="ECO:0007669"/>
    <property type="project" value="UniProtKB-KW"/>
</dbReference>
<gene>
    <name evidence="2" type="ORF">DXN04_30075</name>
</gene>
<keyword evidence="3" id="KW-1185">Reference proteome</keyword>
<dbReference type="InterPro" id="IPR041698">
    <property type="entry name" value="Methyltransf_25"/>
</dbReference>
<protein>
    <submittedName>
        <fullName evidence="2">Class I SAM-dependent methyltransferase</fullName>
    </submittedName>
</protein>
<dbReference type="InterPro" id="IPR029063">
    <property type="entry name" value="SAM-dependent_MTases_sf"/>
</dbReference>
<sequence>MHDLSNGYDAISKLYLQARGSIGTAVVRAWAESFPREATVMDMGCGTGIPVTKILLEAGLKVYAVDASPNMVAMVRTHFPDVHVAVEAAEQSVFFNRSFDGIIAIGLIFLLAEESQQVLISKMGKALLPGGKLLFTAPLEKVEWTDVMTGNLSRSLGAEAYRKLMLDAGLPDVEEFEDEGGNHYFSGARSTI</sequence>
<name>A0A3E1NT29_9BACT</name>
<keyword evidence="2" id="KW-0808">Transferase</keyword>
<dbReference type="RefSeq" id="WP_116857126.1">
    <property type="nucleotide sequence ID" value="NZ_QTJV01000016.1"/>
</dbReference>
<dbReference type="Pfam" id="PF13649">
    <property type="entry name" value="Methyltransf_25"/>
    <property type="match status" value="1"/>
</dbReference>
<evidence type="ECO:0000313" key="3">
    <source>
        <dbReference type="Proteomes" id="UP000261174"/>
    </source>
</evidence>
<dbReference type="CDD" id="cd02440">
    <property type="entry name" value="AdoMet_MTases"/>
    <property type="match status" value="1"/>
</dbReference>
<reference evidence="2 3" key="1">
    <citation type="submission" date="2018-08" db="EMBL/GenBank/DDBJ databases">
        <title>Chitinophaga sp. K20C18050901, a novel bacterium isolated from forest soil.</title>
        <authorList>
            <person name="Wang C."/>
        </authorList>
    </citation>
    <scope>NUCLEOTIDE SEQUENCE [LARGE SCALE GENOMIC DNA]</scope>
    <source>
        <strain evidence="2 3">K20C18050901</strain>
    </source>
</reference>
<dbReference type="EMBL" id="QTJV01000016">
    <property type="protein sequence ID" value="RFM31091.1"/>
    <property type="molecule type" value="Genomic_DNA"/>
</dbReference>
<dbReference type="Gene3D" id="3.40.50.150">
    <property type="entry name" value="Vaccinia Virus protein VP39"/>
    <property type="match status" value="1"/>
</dbReference>
<dbReference type="PANTHER" id="PTHR43464">
    <property type="entry name" value="METHYLTRANSFERASE"/>
    <property type="match status" value="1"/>
</dbReference>
<dbReference type="Proteomes" id="UP000261174">
    <property type="component" value="Unassembled WGS sequence"/>
</dbReference>
<dbReference type="OrthoDB" id="597202at2"/>
<evidence type="ECO:0000259" key="1">
    <source>
        <dbReference type="Pfam" id="PF13649"/>
    </source>
</evidence>
<keyword evidence="2" id="KW-0489">Methyltransferase</keyword>
<evidence type="ECO:0000313" key="2">
    <source>
        <dbReference type="EMBL" id="RFM31091.1"/>
    </source>
</evidence>
<comment type="caution">
    <text evidence="2">The sequence shown here is derived from an EMBL/GenBank/DDBJ whole genome shotgun (WGS) entry which is preliminary data.</text>
</comment>
<dbReference type="AlphaFoldDB" id="A0A3E1NT29"/>
<organism evidence="2 3">
    <name type="scientific">Chitinophaga silvisoli</name>
    <dbReference type="NCBI Taxonomy" id="2291814"/>
    <lineage>
        <taxon>Bacteria</taxon>
        <taxon>Pseudomonadati</taxon>
        <taxon>Bacteroidota</taxon>
        <taxon>Chitinophagia</taxon>
        <taxon>Chitinophagales</taxon>
        <taxon>Chitinophagaceae</taxon>
        <taxon>Chitinophaga</taxon>
    </lineage>
</organism>
<dbReference type="GO" id="GO:0008168">
    <property type="term" value="F:methyltransferase activity"/>
    <property type="evidence" value="ECO:0007669"/>
    <property type="project" value="UniProtKB-KW"/>
</dbReference>
<feature type="domain" description="Methyltransferase" evidence="1">
    <location>
        <begin position="40"/>
        <end position="131"/>
    </location>
</feature>
<proteinExistence type="predicted"/>
<accession>A0A3E1NT29</accession>
<dbReference type="SUPFAM" id="SSF53335">
    <property type="entry name" value="S-adenosyl-L-methionine-dependent methyltransferases"/>
    <property type="match status" value="1"/>
</dbReference>